<dbReference type="HOGENOM" id="CLU_2571632_0_0_5"/>
<protein>
    <submittedName>
        <fullName evidence="2">TPR repeat-containing protein</fullName>
    </submittedName>
</protein>
<accession>H8K660</accession>
<feature type="compositionally biased region" description="Basic residues" evidence="1">
    <location>
        <begin position="43"/>
        <end position="52"/>
    </location>
</feature>
<gene>
    <name evidence="2" type="ordered locus">MCE_08195</name>
</gene>
<sequence length="81" mass="8899">MNISHNLCDGNNSRVVPAHSHKTLDSAGIHKSSKSQELPQKPHASKINKPKAARLVQDNQSLSASLTSKNNHSINQFFKTQ</sequence>
<evidence type="ECO:0000313" key="3">
    <source>
        <dbReference type="Proteomes" id="UP000008005"/>
    </source>
</evidence>
<name>H8K660_RICAG</name>
<organism evidence="2 3">
    <name type="scientific">Rickettsia amblyommatis (strain GAT-30V)</name>
    <name type="common">Rickettsia amblyommii</name>
    <dbReference type="NCBI Taxonomy" id="1105111"/>
    <lineage>
        <taxon>Bacteria</taxon>
        <taxon>Pseudomonadati</taxon>
        <taxon>Pseudomonadota</taxon>
        <taxon>Alphaproteobacteria</taxon>
        <taxon>Rickettsiales</taxon>
        <taxon>Rickettsiaceae</taxon>
        <taxon>Rickettsieae</taxon>
        <taxon>Rickettsia</taxon>
        <taxon>spotted fever group</taxon>
    </lineage>
</organism>
<dbReference type="EMBL" id="CP003335">
    <property type="protein sequence ID" value="AFC70371.1"/>
    <property type="molecule type" value="Genomic_DNA"/>
</dbReference>
<geneLocation type="plasmid" evidence="2 3">
    <name>pMCE_1</name>
</geneLocation>
<proteinExistence type="predicted"/>
<evidence type="ECO:0000313" key="2">
    <source>
        <dbReference type="EMBL" id="AFC70371.1"/>
    </source>
</evidence>
<dbReference type="Proteomes" id="UP000008005">
    <property type="component" value="Plasmid pMCE_1"/>
</dbReference>
<reference evidence="3" key="1">
    <citation type="submission" date="2012-02" db="EMBL/GenBank/DDBJ databases">
        <title>Complete genome sequence of Candidatus Rickettsia amblyommii strain GAT-30V.</title>
        <authorList>
            <person name="Johnson S.L."/>
            <person name="Munk A.C."/>
            <person name="Han S."/>
            <person name="Bruce D.C."/>
            <person name="Dasch G.A."/>
        </authorList>
    </citation>
    <scope>NUCLEOTIDE SEQUENCE [LARGE SCALE GENOMIC DNA]</scope>
    <source>
        <strain evidence="3">GAT-30V</strain>
        <plasmid evidence="3">pMCE_1</plasmid>
    </source>
</reference>
<feature type="region of interest" description="Disordered" evidence="1">
    <location>
        <begin position="24"/>
        <end position="52"/>
    </location>
</feature>
<dbReference type="KEGG" id="ram:MCE_08195"/>
<keyword evidence="2" id="KW-0614">Plasmid</keyword>
<evidence type="ECO:0000256" key="1">
    <source>
        <dbReference type="SAM" id="MobiDB-lite"/>
    </source>
</evidence>
<dbReference type="AlphaFoldDB" id="H8K660"/>
<dbReference type="RefSeq" id="WP_014386928.1">
    <property type="nucleotide sequence ID" value="NC_017020.1"/>
</dbReference>